<protein>
    <submittedName>
        <fullName evidence="1">Uncharacterized protein</fullName>
    </submittedName>
</protein>
<dbReference type="AlphaFoldDB" id="A0A1J4JQU6"/>
<dbReference type="VEuPathDB" id="TrichDB:TRFO_31586"/>
<proteinExistence type="predicted"/>
<dbReference type="EMBL" id="MLAK01000906">
    <property type="protein sequence ID" value="OHT01551.1"/>
    <property type="molecule type" value="Genomic_DNA"/>
</dbReference>
<dbReference type="Proteomes" id="UP000179807">
    <property type="component" value="Unassembled WGS sequence"/>
</dbReference>
<reference evidence="1" key="1">
    <citation type="submission" date="2016-10" db="EMBL/GenBank/DDBJ databases">
        <authorList>
            <person name="Benchimol M."/>
            <person name="Almeida L.G."/>
            <person name="Vasconcelos A.T."/>
            <person name="Perreira-Neves A."/>
            <person name="Rosa I.A."/>
            <person name="Tasca T."/>
            <person name="Bogo M.R."/>
            <person name="de Souza W."/>
        </authorList>
    </citation>
    <scope>NUCLEOTIDE SEQUENCE [LARGE SCALE GENOMIC DNA]</scope>
    <source>
        <strain evidence="1">K</strain>
    </source>
</reference>
<comment type="caution">
    <text evidence="1">The sequence shown here is derived from an EMBL/GenBank/DDBJ whole genome shotgun (WGS) entry which is preliminary data.</text>
</comment>
<dbReference type="GeneID" id="94842717"/>
<gene>
    <name evidence="1" type="ORF">TRFO_31586</name>
</gene>
<evidence type="ECO:0000313" key="1">
    <source>
        <dbReference type="EMBL" id="OHT01551.1"/>
    </source>
</evidence>
<name>A0A1J4JQU6_9EUKA</name>
<accession>A0A1J4JQU6</accession>
<dbReference type="InterPro" id="IPR016024">
    <property type="entry name" value="ARM-type_fold"/>
</dbReference>
<keyword evidence="2" id="KW-1185">Reference proteome</keyword>
<evidence type="ECO:0000313" key="2">
    <source>
        <dbReference type="Proteomes" id="UP000179807"/>
    </source>
</evidence>
<dbReference type="RefSeq" id="XP_068354687.1">
    <property type="nucleotide sequence ID" value="XM_068508013.1"/>
</dbReference>
<sequence>MINENVHSPYETNIEISPIETKEDNQLIVTKTLNESKQNFLINLNTNHNHRFSNIPLFFIVKTFAMMILDETPLFEKFSCKYGSIDVFVDHFLPLVHGFESYWSDFIETRILLVNALTHLMVHYAPTISRIKKKYSKFFKLLLGLLNQSDITTQVTAFRCLTKVHQRAKCIVTRRAWIKMTMKILTFCPLDSPVLQLATKYIIDRKPNKFKLSSIYNKFVRNDDVLITCLPFIQMIHTLVIESASHNDDPSEVFVFLINKVINDELYSNAALKVFIDAMTAFVENIEIMNWIIFLLRKSLIMSALAEYRKKYRKRREAVYQLISKIMNSNILYIQNRIKQIIKSISMFNLCLTLSQLVVAQDTEIDDITFNFLTSSINDEYIENDDLKVFIRFPFDDFIDNELMEA</sequence>
<dbReference type="SUPFAM" id="SSF48371">
    <property type="entry name" value="ARM repeat"/>
    <property type="match status" value="1"/>
</dbReference>
<organism evidence="1 2">
    <name type="scientific">Tritrichomonas foetus</name>
    <dbReference type="NCBI Taxonomy" id="1144522"/>
    <lineage>
        <taxon>Eukaryota</taxon>
        <taxon>Metamonada</taxon>
        <taxon>Parabasalia</taxon>
        <taxon>Tritrichomonadida</taxon>
        <taxon>Tritrichomonadidae</taxon>
        <taxon>Tritrichomonas</taxon>
    </lineage>
</organism>